<proteinExistence type="predicted"/>
<dbReference type="Pfam" id="PF07853">
    <property type="entry name" value="DUF1648"/>
    <property type="match status" value="1"/>
</dbReference>
<dbReference type="Proteomes" id="UP000243297">
    <property type="component" value="Unassembled WGS sequence"/>
</dbReference>
<feature type="transmembrane region" description="Helical" evidence="1">
    <location>
        <begin position="52"/>
        <end position="71"/>
    </location>
</feature>
<feature type="transmembrane region" description="Helical" evidence="1">
    <location>
        <begin position="117"/>
        <end position="134"/>
    </location>
</feature>
<reference evidence="4" key="1">
    <citation type="submission" date="2017-02" db="EMBL/GenBank/DDBJ databases">
        <authorList>
            <person name="Varghese N."/>
            <person name="Submissions S."/>
        </authorList>
    </citation>
    <scope>NUCLEOTIDE SEQUENCE [LARGE SCALE GENOMIC DNA]</scope>
    <source>
        <strain evidence="4">ATCC 25662</strain>
    </source>
</reference>
<organism evidence="3 4">
    <name type="scientific">Anaerorhabdus furcosa</name>
    <dbReference type="NCBI Taxonomy" id="118967"/>
    <lineage>
        <taxon>Bacteria</taxon>
        <taxon>Bacillati</taxon>
        <taxon>Bacillota</taxon>
        <taxon>Erysipelotrichia</taxon>
        <taxon>Erysipelotrichales</taxon>
        <taxon>Erysipelotrichaceae</taxon>
        <taxon>Anaerorhabdus</taxon>
    </lineage>
</organism>
<dbReference type="EMBL" id="FUWY01000009">
    <property type="protein sequence ID" value="SKA01485.1"/>
    <property type="molecule type" value="Genomic_DNA"/>
</dbReference>
<evidence type="ECO:0000313" key="4">
    <source>
        <dbReference type="Proteomes" id="UP000243297"/>
    </source>
</evidence>
<evidence type="ECO:0000256" key="1">
    <source>
        <dbReference type="SAM" id="Phobius"/>
    </source>
</evidence>
<dbReference type="PANTHER" id="PTHR37810">
    <property type="entry name" value="IMMUNITY PROTEIN SDPI"/>
    <property type="match status" value="1"/>
</dbReference>
<dbReference type="STRING" id="118967.SAMN02745191_2410"/>
<keyword evidence="1" id="KW-1133">Transmembrane helix</keyword>
<dbReference type="GO" id="GO:0009636">
    <property type="term" value="P:response to toxic substance"/>
    <property type="evidence" value="ECO:0007669"/>
    <property type="project" value="TreeGrafter"/>
</dbReference>
<keyword evidence="1" id="KW-0472">Membrane</keyword>
<evidence type="ECO:0000313" key="3">
    <source>
        <dbReference type="EMBL" id="SKA01485.1"/>
    </source>
</evidence>
<dbReference type="OrthoDB" id="9808690at2"/>
<accession>A0A1T4QCS5</accession>
<name>A0A1T4QCS5_9FIRM</name>
<dbReference type="RefSeq" id="WP_078712793.1">
    <property type="nucleotide sequence ID" value="NZ_FUWY01000009.1"/>
</dbReference>
<feature type="transmembrane region" description="Helical" evidence="1">
    <location>
        <begin position="170"/>
        <end position="188"/>
    </location>
</feature>
<sequence>MKNVDWKIIVITVLITWSPMIVGAIIYQDMPEMIAAHFNIYGQPDAYMNKEIILFVLPLAMGFLQIFTCYASDTNNVNAVQKPKVEYIAKFIIPVLSFVVYFLSIGYSIGIQFDMRLIMMIVIGCLFLLIGNYLPKTSGTYKTKVALFKKFKNSKLYNYDPALRQKMYRIQGITFVIFGFLSILSVLLPVEYSFAVIMLLIFVVIVETIVFLKEIYRRG</sequence>
<feature type="domain" description="DUF1648" evidence="2">
    <location>
        <begin position="15"/>
        <end position="61"/>
    </location>
</feature>
<dbReference type="PANTHER" id="PTHR37810:SF5">
    <property type="entry name" value="IMMUNITY PROTEIN SDPI"/>
    <property type="match status" value="1"/>
</dbReference>
<feature type="transmembrane region" description="Helical" evidence="1">
    <location>
        <begin position="91"/>
        <end position="111"/>
    </location>
</feature>
<dbReference type="AlphaFoldDB" id="A0A1T4QCS5"/>
<dbReference type="InterPro" id="IPR012867">
    <property type="entry name" value="DUF1648"/>
</dbReference>
<feature type="transmembrane region" description="Helical" evidence="1">
    <location>
        <begin position="7"/>
        <end position="27"/>
    </location>
</feature>
<gene>
    <name evidence="3" type="ORF">SAMN02745191_2410</name>
</gene>
<keyword evidence="4" id="KW-1185">Reference proteome</keyword>
<evidence type="ECO:0000259" key="2">
    <source>
        <dbReference type="Pfam" id="PF07853"/>
    </source>
</evidence>
<protein>
    <submittedName>
        <fullName evidence="3">Uncharacterized membrane protein</fullName>
    </submittedName>
</protein>
<feature type="transmembrane region" description="Helical" evidence="1">
    <location>
        <begin position="194"/>
        <end position="212"/>
    </location>
</feature>
<keyword evidence="1" id="KW-0812">Transmembrane</keyword>